<evidence type="ECO:0000313" key="2">
    <source>
        <dbReference type="EMBL" id="KAK4494467.1"/>
    </source>
</evidence>
<accession>A0ABR0DZ79</accession>
<dbReference type="InterPro" id="IPR025332">
    <property type="entry name" value="DUF4238"/>
</dbReference>
<keyword evidence="3" id="KW-1185">Reference proteome</keyword>
<dbReference type="EMBL" id="JAXOVC010000014">
    <property type="protein sequence ID" value="KAK4494467.1"/>
    <property type="molecule type" value="Genomic_DNA"/>
</dbReference>
<comment type="caution">
    <text evidence="2">The sequence shown here is derived from an EMBL/GenBank/DDBJ whole genome shotgun (WGS) entry which is preliminary data.</text>
</comment>
<feature type="region of interest" description="Disordered" evidence="1">
    <location>
        <begin position="1"/>
        <end position="21"/>
    </location>
</feature>
<evidence type="ECO:0000256" key="1">
    <source>
        <dbReference type="SAM" id="MobiDB-lite"/>
    </source>
</evidence>
<reference evidence="2 3" key="1">
    <citation type="journal article" date="2023" name="G3 (Bethesda)">
        <title>A chromosome-level genome assembly of Zasmidium syzygii isolated from banana leaves.</title>
        <authorList>
            <person name="van Westerhoven A.C."/>
            <person name="Mehrabi R."/>
            <person name="Talebi R."/>
            <person name="Steentjes M.B.F."/>
            <person name="Corcolon B."/>
            <person name="Chong P.A."/>
            <person name="Kema G.H.J."/>
            <person name="Seidl M.F."/>
        </authorList>
    </citation>
    <scope>NUCLEOTIDE SEQUENCE [LARGE SCALE GENOMIC DNA]</scope>
    <source>
        <strain evidence="2 3">P124</strain>
    </source>
</reference>
<sequence>MTDKATGAESNVPLKNPGPEVLSPTARLLEKRSLDIVNCINTRTFEVLFKYAAPAFIDSRPLAPGETASHDASDAVGYMRELAVNQPGLRVDVLSTLVDINEEQKWGTVWINILRTGTPDGTKMENVLRFRWRQTRNGWECVKHTERSQYHHFIPQFLLRNFAQDRSQNARNISGRRPRKDGSLRFISTKDGDLSSGPLSRHYGLKYMYRDIYATEQHGLEKKFSYLEGQAAEIIRKAKTTFLQPDATLTLTRTEKDTLRKFLFLMKYRNTSFGSRFDVPTINEYTTADKGKMAGYMRVRGFQTPRAVWLANMHTFLDITIDPRRTWHAEVRR</sequence>
<gene>
    <name evidence="2" type="ORF">PRZ48_014765</name>
</gene>
<evidence type="ECO:0000313" key="3">
    <source>
        <dbReference type="Proteomes" id="UP001305779"/>
    </source>
</evidence>
<dbReference type="Proteomes" id="UP001305779">
    <property type="component" value="Unassembled WGS sequence"/>
</dbReference>
<organism evidence="2 3">
    <name type="scientific">Zasmidium cellare</name>
    <name type="common">Wine cellar mold</name>
    <name type="synonym">Racodium cellare</name>
    <dbReference type="NCBI Taxonomy" id="395010"/>
    <lineage>
        <taxon>Eukaryota</taxon>
        <taxon>Fungi</taxon>
        <taxon>Dikarya</taxon>
        <taxon>Ascomycota</taxon>
        <taxon>Pezizomycotina</taxon>
        <taxon>Dothideomycetes</taxon>
        <taxon>Dothideomycetidae</taxon>
        <taxon>Mycosphaerellales</taxon>
        <taxon>Mycosphaerellaceae</taxon>
        <taxon>Zasmidium</taxon>
    </lineage>
</organism>
<name>A0ABR0DZ79_ZASCE</name>
<evidence type="ECO:0008006" key="4">
    <source>
        <dbReference type="Google" id="ProtNLM"/>
    </source>
</evidence>
<protein>
    <recommendedName>
        <fullName evidence="4">SnoaL-like domain-containing protein</fullName>
    </recommendedName>
</protein>
<proteinExistence type="predicted"/>
<dbReference type="Pfam" id="PF14022">
    <property type="entry name" value="DUF4238"/>
    <property type="match status" value="1"/>
</dbReference>